<sequence length="293" mass="32400">MFKIKVPATTANMGPGYDVLGMALALYNTFEVEQTVHGIEMVGFGDIPPHENLVYKSMQKALDFYEHKVDGLRISAKKINVPMSRGLGSSATCIVGGIMIANKLMNNTLSNDEIIRIGTEIEGHPDNIVPAVIGGMTVSIYEEGTVTYSKVNVSKDLRFVAMIPDFTVSTHEARKVVPERYSKADCIFNIGRVAMLVAAMNNGEIEKLRMATEDKVHQPYRASLIPNIENIFKHAKQIGSKAEFISGSGSTLMVIIDKDNMNFEKDMQSLLKKVHGYWQIKVLKTDTEGVKVL</sequence>
<dbReference type="PANTHER" id="PTHR20861">
    <property type="entry name" value="HOMOSERINE/4-DIPHOSPHOCYTIDYL-2-C-METHYL-D-ERYTHRITOL KINASE"/>
    <property type="match status" value="1"/>
</dbReference>
<dbReference type="PROSITE" id="PS00627">
    <property type="entry name" value="GHMP_KINASES_ATP"/>
    <property type="match status" value="1"/>
</dbReference>
<feature type="domain" description="GHMP kinase N-terminal" evidence="14">
    <location>
        <begin position="52"/>
        <end position="135"/>
    </location>
</feature>
<gene>
    <name evidence="13" type="primary">thrB</name>
    <name evidence="16" type="ORF">EV214_13015</name>
</gene>
<dbReference type="EC" id="2.7.1.39" evidence="3 13"/>
<dbReference type="SUPFAM" id="SSF55060">
    <property type="entry name" value="GHMP Kinase, C-terminal domain"/>
    <property type="match status" value="1"/>
</dbReference>
<evidence type="ECO:0000256" key="11">
    <source>
        <dbReference type="ARBA" id="ARBA00049375"/>
    </source>
</evidence>
<dbReference type="Pfam" id="PF00288">
    <property type="entry name" value="GHMP_kinases_N"/>
    <property type="match status" value="1"/>
</dbReference>
<dbReference type="InterPro" id="IPR013750">
    <property type="entry name" value="GHMP_kinase_C_dom"/>
</dbReference>
<dbReference type="Gene3D" id="3.30.230.10">
    <property type="match status" value="1"/>
</dbReference>
<evidence type="ECO:0000256" key="9">
    <source>
        <dbReference type="ARBA" id="ARBA00022777"/>
    </source>
</evidence>
<reference evidence="16 17" key="1">
    <citation type="submission" date="2019-03" db="EMBL/GenBank/DDBJ databases">
        <title>Genomic Encyclopedia of Type Strains, Phase IV (KMG-IV): sequencing the most valuable type-strain genomes for metagenomic binning, comparative biology and taxonomic classification.</title>
        <authorList>
            <person name="Goeker M."/>
        </authorList>
    </citation>
    <scope>NUCLEOTIDE SEQUENCE [LARGE SCALE GENOMIC DNA]</scope>
    <source>
        <strain evidence="16 17">DSM 102940</strain>
    </source>
</reference>
<keyword evidence="17" id="KW-1185">Reference proteome</keyword>
<dbReference type="InterPro" id="IPR006203">
    <property type="entry name" value="GHMP_knse_ATP-bd_CS"/>
</dbReference>
<dbReference type="InterPro" id="IPR020568">
    <property type="entry name" value="Ribosomal_Su5_D2-typ_SF"/>
</dbReference>
<dbReference type="PANTHER" id="PTHR20861:SF1">
    <property type="entry name" value="HOMOSERINE KINASE"/>
    <property type="match status" value="1"/>
</dbReference>
<dbReference type="PIRSF" id="PIRSF000676">
    <property type="entry name" value="Homoser_kin"/>
    <property type="match status" value="1"/>
</dbReference>
<organism evidence="16 17">
    <name type="scientific">Marinisporobacter balticus</name>
    <dbReference type="NCBI Taxonomy" id="2018667"/>
    <lineage>
        <taxon>Bacteria</taxon>
        <taxon>Bacillati</taxon>
        <taxon>Bacillota</taxon>
        <taxon>Clostridia</taxon>
        <taxon>Peptostreptococcales</taxon>
        <taxon>Thermotaleaceae</taxon>
        <taxon>Marinisporobacter</taxon>
    </lineage>
</organism>
<dbReference type="NCBIfam" id="TIGR00191">
    <property type="entry name" value="thrB"/>
    <property type="match status" value="1"/>
</dbReference>
<keyword evidence="8 13" id="KW-0547">Nucleotide-binding</keyword>
<accession>A0A4R2KGV0</accession>
<evidence type="ECO:0000313" key="16">
    <source>
        <dbReference type="EMBL" id="TCO69679.1"/>
    </source>
</evidence>
<keyword evidence="13" id="KW-0963">Cytoplasm</keyword>
<dbReference type="OrthoDB" id="9769912at2"/>
<dbReference type="GO" id="GO:0005737">
    <property type="term" value="C:cytoplasm"/>
    <property type="evidence" value="ECO:0007669"/>
    <property type="project" value="UniProtKB-SubCell"/>
</dbReference>
<keyword evidence="6 13" id="KW-0808">Transferase</keyword>
<evidence type="ECO:0000256" key="1">
    <source>
        <dbReference type="ARBA" id="ARBA00005015"/>
    </source>
</evidence>
<dbReference type="InterPro" id="IPR036554">
    <property type="entry name" value="GHMP_kinase_C_sf"/>
</dbReference>
<dbReference type="Proteomes" id="UP000294919">
    <property type="component" value="Unassembled WGS sequence"/>
</dbReference>
<evidence type="ECO:0000256" key="10">
    <source>
        <dbReference type="ARBA" id="ARBA00022840"/>
    </source>
</evidence>
<protein>
    <recommendedName>
        <fullName evidence="4 13">Homoserine kinase</fullName>
        <shortName evidence="13">HK</shortName>
        <shortName evidence="13">HSK</shortName>
        <ecNumber evidence="3 13">2.7.1.39</ecNumber>
    </recommendedName>
</protein>
<comment type="catalytic activity">
    <reaction evidence="11 13">
        <text>L-homoserine + ATP = O-phospho-L-homoserine + ADP + H(+)</text>
        <dbReference type="Rhea" id="RHEA:13985"/>
        <dbReference type="ChEBI" id="CHEBI:15378"/>
        <dbReference type="ChEBI" id="CHEBI:30616"/>
        <dbReference type="ChEBI" id="CHEBI:57476"/>
        <dbReference type="ChEBI" id="CHEBI:57590"/>
        <dbReference type="ChEBI" id="CHEBI:456216"/>
        <dbReference type="EC" id="2.7.1.39"/>
    </reaction>
</comment>
<evidence type="ECO:0000256" key="12">
    <source>
        <dbReference type="ARBA" id="ARBA00049954"/>
    </source>
</evidence>
<name>A0A4R2KGV0_9FIRM</name>
<dbReference type="Gene3D" id="3.30.70.890">
    <property type="entry name" value="GHMP kinase, C-terminal domain"/>
    <property type="match status" value="1"/>
</dbReference>
<evidence type="ECO:0000256" key="4">
    <source>
        <dbReference type="ARBA" id="ARBA00017858"/>
    </source>
</evidence>
<keyword evidence="9 13" id="KW-0418">Kinase</keyword>
<evidence type="ECO:0000256" key="6">
    <source>
        <dbReference type="ARBA" id="ARBA00022679"/>
    </source>
</evidence>
<feature type="binding site" evidence="13">
    <location>
        <begin position="82"/>
        <end position="92"/>
    </location>
    <ligand>
        <name>ATP</name>
        <dbReference type="ChEBI" id="CHEBI:30616"/>
    </ligand>
</feature>
<evidence type="ECO:0000256" key="8">
    <source>
        <dbReference type="ARBA" id="ARBA00022741"/>
    </source>
</evidence>
<comment type="caution">
    <text evidence="16">The sequence shown here is derived from an EMBL/GenBank/DDBJ whole genome shotgun (WGS) entry which is preliminary data.</text>
</comment>
<evidence type="ECO:0000256" key="2">
    <source>
        <dbReference type="ARBA" id="ARBA00007370"/>
    </source>
</evidence>
<evidence type="ECO:0000313" key="17">
    <source>
        <dbReference type="Proteomes" id="UP000294919"/>
    </source>
</evidence>
<feature type="domain" description="GHMP kinase C-terminal" evidence="15">
    <location>
        <begin position="206"/>
        <end position="260"/>
    </location>
</feature>
<dbReference type="GO" id="GO:0009088">
    <property type="term" value="P:threonine biosynthetic process"/>
    <property type="evidence" value="ECO:0007669"/>
    <property type="project" value="UniProtKB-UniRule"/>
</dbReference>
<evidence type="ECO:0000259" key="15">
    <source>
        <dbReference type="Pfam" id="PF08544"/>
    </source>
</evidence>
<dbReference type="UniPathway" id="UPA00050">
    <property type="reaction ID" value="UER00064"/>
</dbReference>
<comment type="similarity">
    <text evidence="2 13">Belongs to the GHMP kinase family. Homoserine kinase subfamily.</text>
</comment>
<dbReference type="RefSeq" id="WP_132247393.1">
    <property type="nucleotide sequence ID" value="NZ_SLWV01000030.1"/>
</dbReference>
<comment type="subcellular location">
    <subcellularLocation>
        <location evidence="13">Cytoplasm</location>
    </subcellularLocation>
</comment>
<dbReference type="InterPro" id="IPR014721">
    <property type="entry name" value="Ribsml_uS5_D2-typ_fold_subgr"/>
</dbReference>
<evidence type="ECO:0000256" key="7">
    <source>
        <dbReference type="ARBA" id="ARBA00022697"/>
    </source>
</evidence>
<dbReference type="GO" id="GO:0004413">
    <property type="term" value="F:homoserine kinase activity"/>
    <property type="evidence" value="ECO:0007669"/>
    <property type="project" value="UniProtKB-UniRule"/>
</dbReference>
<dbReference type="PRINTS" id="PR00958">
    <property type="entry name" value="HOMSERKINASE"/>
</dbReference>
<comment type="function">
    <text evidence="12 13">Catalyzes the ATP-dependent phosphorylation of L-homoserine to L-homoserine phosphate.</text>
</comment>
<keyword evidence="10 13" id="KW-0067">ATP-binding</keyword>
<dbReference type="AlphaFoldDB" id="A0A4R2KGV0"/>
<dbReference type="InterPro" id="IPR000870">
    <property type="entry name" value="Homoserine_kinase"/>
</dbReference>
<proteinExistence type="inferred from homology"/>
<evidence type="ECO:0000256" key="3">
    <source>
        <dbReference type="ARBA" id="ARBA00012078"/>
    </source>
</evidence>
<dbReference type="Pfam" id="PF08544">
    <property type="entry name" value="GHMP_kinases_C"/>
    <property type="match status" value="1"/>
</dbReference>
<evidence type="ECO:0000259" key="14">
    <source>
        <dbReference type="Pfam" id="PF00288"/>
    </source>
</evidence>
<dbReference type="EMBL" id="SLWV01000030">
    <property type="protein sequence ID" value="TCO69679.1"/>
    <property type="molecule type" value="Genomic_DNA"/>
</dbReference>
<comment type="pathway">
    <text evidence="1 13">Amino-acid biosynthesis; L-threonine biosynthesis; L-threonine from L-aspartate: step 4/5.</text>
</comment>
<dbReference type="GO" id="GO:0005524">
    <property type="term" value="F:ATP binding"/>
    <property type="evidence" value="ECO:0007669"/>
    <property type="project" value="UniProtKB-UniRule"/>
</dbReference>
<evidence type="ECO:0000256" key="13">
    <source>
        <dbReference type="HAMAP-Rule" id="MF_00384"/>
    </source>
</evidence>
<dbReference type="InterPro" id="IPR006204">
    <property type="entry name" value="GHMP_kinase_N_dom"/>
</dbReference>
<dbReference type="HAMAP" id="MF_00384">
    <property type="entry name" value="Homoser_kinase"/>
    <property type="match status" value="1"/>
</dbReference>
<keyword evidence="5 13" id="KW-0028">Amino-acid biosynthesis</keyword>
<keyword evidence="7 13" id="KW-0791">Threonine biosynthesis</keyword>
<evidence type="ECO:0000256" key="5">
    <source>
        <dbReference type="ARBA" id="ARBA00022605"/>
    </source>
</evidence>
<dbReference type="SUPFAM" id="SSF54211">
    <property type="entry name" value="Ribosomal protein S5 domain 2-like"/>
    <property type="match status" value="1"/>
</dbReference>